<dbReference type="EMBL" id="BJLQ01000003">
    <property type="protein sequence ID" value="GEA83141.1"/>
    <property type="molecule type" value="Genomic_DNA"/>
</dbReference>
<dbReference type="Proteomes" id="UP000320461">
    <property type="component" value="Unassembled WGS sequence"/>
</dbReference>
<feature type="chain" id="PRO_5021294565" evidence="1">
    <location>
        <begin position="29"/>
        <end position="208"/>
    </location>
</feature>
<protein>
    <submittedName>
        <fullName evidence="2">Uncharacterized protein</fullName>
    </submittedName>
</protein>
<evidence type="ECO:0000256" key="1">
    <source>
        <dbReference type="SAM" id="SignalP"/>
    </source>
</evidence>
<keyword evidence="1" id="KW-0732">Signal</keyword>
<name>A0A4Y3KFC2_9CELL</name>
<organism evidence="2 3">
    <name type="scientific">Cellulomonas gelida</name>
    <dbReference type="NCBI Taxonomy" id="1712"/>
    <lineage>
        <taxon>Bacteria</taxon>
        <taxon>Bacillati</taxon>
        <taxon>Actinomycetota</taxon>
        <taxon>Actinomycetes</taxon>
        <taxon>Micrococcales</taxon>
        <taxon>Cellulomonadaceae</taxon>
        <taxon>Cellulomonas</taxon>
    </lineage>
</organism>
<keyword evidence="3" id="KW-1185">Reference proteome</keyword>
<accession>A0A4Y3KFC2</accession>
<feature type="signal peptide" evidence="1">
    <location>
        <begin position="1"/>
        <end position="28"/>
    </location>
</feature>
<evidence type="ECO:0000313" key="2">
    <source>
        <dbReference type="EMBL" id="GEA83141.1"/>
    </source>
</evidence>
<dbReference type="AlphaFoldDB" id="A0A4Y3KFC2"/>
<proteinExistence type="predicted"/>
<sequence length="208" mass="22815">MRHPARRTLGILAVCLVALTLGTSTASAKTVDVVAPGDDSLHARAFAGAQREQAWRAASVSEAERLDEYKRAARCDDDTDVEEPGIDQRCYVPPGIEITGPTCEDGPAIAPLWFRFRVSPQAAWSDWEMLVGWSCPEHLLPPVSIEDLRVLHIAPPDVAVQPADELLVNKPAILHTLADAQAFDTEIAGFDVEIVAEPFAWDWGVRRR</sequence>
<gene>
    <name evidence="2" type="ORF">CGE01nite_03920</name>
</gene>
<evidence type="ECO:0000313" key="3">
    <source>
        <dbReference type="Proteomes" id="UP000320461"/>
    </source>
</evidence>
<reference evidence="2 3" key="1">
    <citation type="submission" date="2019-06" db="EMBL/GenBank/DDBJ databases">
        <title>Whole genome shotgun sequence of Cellulomonas gelida NBRC 3748.</title>
        <authorList>
            <person name="Hosoyama A."/>
            <person name="Uohara A."/>
            <person name="Ohji S."/>
            <person name="Ichikawa N."/>
        </authorList>
    </citation>
    <scope>NUCLEOTIDE SEQUENCE [LARGE SCALE GENOMIC DNA]</scope>
    <source>
        <strain evidence="2 3">NBRC 3748</strain>
    </source>
</reference>
<comment type="caution">
    <text evidence="2">The sequence shown here is derived from an EMBL/GenBank/DDBJ whole genome shotgun (WGS) entry which is preliminary data.</text>
</comment>